<organism evidence="4 5">
    <name type="scientific">Mesorhabditis spiculigera</name>
    <dbReference type="NCBI Taxonomy" id="96644"/>
    <lineage>
        <taxon>Eukaryota</taxon>
        <taxon>Metazoa</taxon>
        <taxon>Ecdysozoa</taxon>
        <taxon>Nematoda</taxon>
        <taxon>Chromadorea</taxon>
        <taxon>Rhabditida</taxon>
        <taxon>Rhabditina</taxon>
        <taxon>Rhabditomorpha</taxon>
        <taxon>Rhabditoidea</taxon>
        <taxon>Rhabditidae</taxon>
        <taxon>Mesorhabditinae</taxon>
        <taxon>Mesorhabditis</taxon>
    </lineage>
</organism>
<dbReference type="Proteomes" id="UP001177023">
    <property type="component" value="Unassembled WGS sequence"/>
</dbReference>
<feature type="domain" description="Transposase IS30-like HTH" evidence="2">
    <location>
        <begin position="3"/>
        <end position="36"/>
    </location>
</feature>
<reference evidence="4" key="1">
    <citation type="submission" date="2023-06" db="EMBL/GenBank/DDBJ databases">
        <authorList>
            <person name="Delattre M."/>
        </authorList>
    </citation>
    <scope>NUCLEOTIDE SEQUENCE</scope>
    <source>
        <strain evidence="4">AF72</strain>
    </source>
</reference>
<dbReference type="Gene3D" id="1.10.10.60">
    <property type="entry name" value="Homeodomain-like"/>
    <property type="match status" value="1"/>
</dbReference>
<dbReference type="GO" id="GO:0005634">
    <property type="term" value="C:nucleus"/>
    <property type="evidence" value="ECO:0007669"/>
    <property type="project" value="UniProtKB-SubCell"/>
</dbReference>
<keyword evidence="5" id="KW-1185">Reference proteome</keyword>
<dbReference type="Pfam" id="PF13936">
    <property type="entry name" value="HTH_38"/>
    <property type="match status" value="1"/>
</dbReference>
<evidence type="ECO:0000313" key="4">
    <source>
        <dbReference type="EMBL" id="CAJ0587816.1"/>
    </source>
</evidence>
<evidence type="ECO:0000313" key="5">
    <source>
        <dbReference type="Proteomes" id="UP001177023"/>
    </source>
</evidence>
<dbReference type="InterPro" id="IPR048703">
    <property type="entry name" value="Tnp_Tc3-like_HTH"/>
</dbReference>
<name>A0AA36DHN0_9BILA</name>
<evidence type="ECO:0008006" key="6">
    <source>
        <dbReference type="Google" id="ProtNLM"/>
    </source>
</evidence>
<dbReference type="InterPro" id="IPR009057">
    <property type="entry name" value="Homeodomain-like_sf"/>
</dbReference>
<sequence length="144" mass="16352">MPRGKKLSDVEQGKIDLLIQQGKSQRQIAEEIHRSQKAVFTYISKQDTYNEKHAGGAPKKLTERDERAIGRALSNSTKSLAQIKADLQLNVTRQTIYNAVLGSPIIKREQMKRVPKISPAHEAARMQFAQNHMTTDWSLVWNIT</sequence>
<evidence type="ECO:0000259" key="2">
    <source>
        <dbReference type="Pfam" id="PF13936"/>
    </source>
</evidence>
<protein>
    <recommendedName>
        <fullName evidence="6">Transposase</fullName>
    </recommendedName>
</protein>
<dbReference type="Pfam" id="PF21517">
    <property type="entry name" value="HTH_Tnp_Tc3_2_like"/>
    <property type="match status" value="1"/>
</dbReference>
<dbReference type="SUPFAM" id="SSF46689">
    <property type="entry name" value="Homeodomain-like"/>
    <property type="match status" value="2"/>
</dbReference>
<comment type="subcellular location">
    <subcellularLocation>
        <location evidence="1">Nucleus</location>
    </subcellularLocation>
</comment>
<feature type="domain" description="Transposable element Tc3 transposase-like DNA-binding HTH" evidence="3">
    <location>
        <begin position="64"/>
        <end position="100"/>
    </location>
</feature>
<evidence type="ECO:0000256" key="1">
    <source>
        <dbReference type="ARBA" id="ARBA00004123"/>
    </source>
</evidence>
<evidence type="ECO:0000259" key="3">
    <source>
        <dbReference type="Pfam" id="PF21517"/>
    </source>
</evidence>
<dbReference type="AlphaFoldDB" id="A0AA36DHN0"/>
<feature type="non-terminal residue" evidence="4">
    <location>
        <position position="144"/>
    </location>
</feature>
<dbReference type="InterPro" id="IPR036388">
    <property type="entry name" value="WH-like_DNA-bd_sf"/>
</dbReference>
<dbReference type="EMBL" id="CATQJA010002710">
    <property type="protein sequence ID" value="CAJ0587816.1"/>
    <property type="molecule type" value="Genomic_DNA"/>
</dbReference>
<dbReference type="Gene3D" id="1.10.10.10">
    <property type="entry name" value="Winged helix-like DNA-binding domain superfamily/Winged helix DNA-binding domain"/>
    <property type="match status" value="1"/>
</dbReference>
<dbReference type="InterPro" id="IPR025246">
    <property type="entry name" value="IS30-like_HTH"/>
</dbReference>
<gene>
    <name evidence="4" type="ORF">MSPICULIGERA_LOCUS25770</name>
</gene>
<comment type="caution">
    <text evidence="4">The sequence shown here is derived from an EMBL/GenBank/DDBJ whole genome shotgun (WGS) entry which is preliminary data.</text>
</comment>
<accession>A0AA36DHN0</accession>
<proteinExistence type="predicted"/>